<comment type="caution">
    <text evidence="1">The sequence shown here is derived from an EMBL/GenBank/DDBJ whole genome shotgun (WGS) entry which is preliminary data.</text>
</comment>
<sequence>MDPWTNIIDEGAIVLTAYISAAMHKAHYDILPNGEGYLGTIAELQGVWANAKTLEACREELQEVLEEWIIVGLKMGHPLPIIDHIDLNRQEEVA</sequence>
<dbReference type="PATRIC" id="fig|1429438.4.peg.4074"/>
<dbReference type="InterPro" id="IPR049389">
    <property type="entry name" value="TTHA0281-like"/>
</dbReference>
<evidence type="ECO:0000313" key="2">
    <source>
        <dbReference type="Proteomes" id="UP000019141"/>
    </source>
</evidence>
<evidence type="ECO:0000313" key="1">
    <source>
        <dbReference type="EMBL" id="ETW97888.1"/>
    </source>
</evidence>
<keyword evidence="2" id="KW-1185">Reference proteome</keyword>
<gene>
    <name evidence="1" type="ORF">ETSY1_21025</name>
</gene>
<dbReference type="Proteomes" id="UP000019141">
    <property type="component" value="Unassembled WGS sequence"/>
</dbReference>
<reference evidence="1 2" key="1">
    <citation type="journal article" date="2014" name="Nature">
        <title>An environmental bacterial taxon with a large and distinct metabolic repertoire.</title>
        <authorList>
            <person name="Wilson M.C."/>
            <person name="Mori T."/>
            <person name="Ruckert C."/>
            <person name="Uria A.R."/>
            <person name="Helf M.J."/>
            <person name="Takada K."/>
            <person name="Gernert C."/>
            <person name="Steffens U.A."/>
            <person name="Heycke N."/>
            <person name="Schmitt S."/>
            <person name="Rinke C."/>
            <person name="Helfrich E.J."/>
            <person name="Brachmann A.O."/>
            <person name="Gurgui C."/>
            <person name="Wakimoto T."/>
            <person name="Kracht M."/>
            <person name="Crusemann M."/>
            <person name="Hentschel U."/>
            <person name="Abe I."/>
            <person name="Matsunaga S."/>
            <person name="Kalinowski J."/>
            <person name="Takeyama H."/>
            <person name="Piel J."/>
        </authorList>
    </citation>
    <scope>NUCLEOTIDE SEQUENCE [LARGE SCALE GENOMIC DNA]</scope>
    <source>
        <strain evidence="2">TSY1</strain>
    </source>
</reference>
<dbReference type="Pfam" id="PF21748">
    <property type="entry name" value="UPF0150"/>
    <property type="match status" value="1"/>
</dbReference>
<dbReference type="HOGENOM" id="CLU_168720_1_0_7"/>
<protein>
    <recommendedName>
        <fullName evidence="3">Type II toxin-antitoxin system HicB family antitoxin</fullName>
    </recommendedName>
</protein>
<dbReference type="SUPFAM" id="SSF143100">
    <property type="entry name" value="TTHA1013/TTHA0281-like"/>
    <property type="match status" value="1"/>
</dbReference>
<name>W4LIG7_ENTF1</name>
<proteinExistence type="predicted"/>
<dbReference type="Gene3D" id="3.30.160.250">
    <property type="match status" value="1"/>
</dbReference>
<dbReference type="AlphaFoldDB" id="W4LIG7"/>
<organism evidence="1 2">
    <name type="scientific">Entotheonella factor</name>
    <dbReference type="NCBI Taxonomy" id="1429438"/>
    <lineage>
        <taxon>Bacteria</taxon>
        <taxon>Pseudomonadati</taxon>
        <taxon>Nitrospinota/Tectimicrobiota group</taxon>
        <taxon>Candidatus Tectimicrobiota</taxon>
        <taxon>Candidatus Entotheonellia</taxon>
        <taxon>Candidatus Entotheonellales</taxon>
        <taxon>Candidatus Entotheonellaceae</taxon>
        <taxon>Candidatus Entotheonella</taxon>
    </lineage>
</organism>
<dbReference type="EMBL" id="AZHW01000608">
    <property type="protein sequence ID" value="ETW97888.1"/>
    <property type="molecule type" value="Genomic_DNA"/>
</dbReference>
<dbReference type="InterPro" id="IPR035069">
    <property type="entry name" value="TTHA1013/TTHA0281-like"/>
</dbReference>
<accession>W4LIG7</accession>
<evidence type="ECO:0008006" key="3">
    <source>
        <dbReference type="Google" id="ProtNLM"/>
    </source>
</evidence>